<sequence>MGHHFLNQQFTPENFQRFSQRLEQNLASLQALMANPSWGLGPHSVGAELEYYLLDNNGAPKCCNQQLLKHAQDPQLTEEFNQFNLEYNLSPAPFSGKPFSNIEQQIILKSLNLQRLAQEFDAQVAVIGILPTLNECHLGPHSMTDSERYHALTEQICKRRGRPFHINIHGVESLASDINDLTLEGANTSFQFHYRVEPSQFNDTYNAIQLITPLVLAVAGNSPFLLGKALWHETRIALFKQSTDPRVHLQGEWQEPARVNLGYGWLSGGAYQLFDESVKLYPPLLPLLSECEPQAASSGQAPTLRELCVHHGTVWSWNRAIYDPQDQGHLRIELRALPAGPSAKDMVANAALAIGLAEGLKPMIHELITALPFKYAKHNFYRAAQYGLDARIVWPQPCGGGLKDYSVTELLQQLLPAAYHGLCREGVEPSEADNWLGCIKTRLNSAQTGASWQLATVKALEQQMPREQALQKMLRQYMTFSEDNVPVAEWPAHGG</sequence>
<evidence type="ECO:0000313" key="2">
    <source>
        <dbReference type="Proteomes" id="UP001166251"/>
    </source>
</evidence>
<proteinExistence type="predicted"/>
<protein>
    <submittedName>
        <fullName evidence="1">Glutamate--cysteine ligase</fullName>
    </submittedName>
</protein>
<dbReference type="PANTHER" id="PTHR36510:SF3">
    <property type="entry name" value="CONSERVED PROTEIN"/>
    <property type="match status" value="1"/>
</dbReference>
<dbReference type="InterPro" id="IPR006336">
    <property type="entry name" value="GCS2"/>
</dbReference>
<dbReference type="Pfam" id="PF04107">
    <property type="entry name" value="GCS2"/>
    <property type="match status" value="1"/>
</dbReference>
<gene>
    <name evidence="1" type="ORF">K0504_10480</name>
</gene>
<dbReference type="RefSeq" id="WP_220104143.1">
    <property type="nucleotide sequence ID" value="NZ_JAHZSS010000011.1"/>
</dbReference>
<accession>A0ABS7EGI7</accession>
<dbReference type="PIRSF" id="PIRSF012666">
    <property type="entry name" value="UCP012666"/>
    <property type="match status" value="1"/>
</dbReference>
<dbReference type="Gene3D" id="3.30.590.20">
    <property type="match status" value="1"/>
</dbReference>
<keyword evidence="2" id="KW-1185">Reference proteome</keyword>
<organism evidence="1 2">
    <name type="scientific">Neiella holothuriorum</name>
    <dbReference type="NCBI Taxonomy" id="2870530"/>
    <lineage>
        <taxon>Bacteria</taxon>
        <taxon>Pseudomonadati</taxon>
        <taxon>Pseudomonadota</taxon>
        <taxon>Gammaproteobacteria</taxon>
        <taxon>Alteromonadales</taxon>
        <taxon>Echinimonadaceae</taxon>
        <taxon>Neiella</taxon>
    </lineage>
</organism>
<evidence type="ECO:0000313" key="1">
    <source>
        <dbReference type="EMBL" id="MBW8191462.1"/>
    </source>
</evidence>
<dbReference type="PANTHER" id="PTHR36510">
    <property type="entry name" value="GLUTAMATE--CYSTEINE LIGASE 2-RELATED"/>
    <property type="match status" value="1"/>
</dbReference>
<dbReference type="InterPro" id="IPR050141">
    <property type="entry name" value="GCL_type2/YbdK_subfam"/>
</dbReference>
<reference evidence="1" key="1">
    <citation type="submission" date="2021-07" db="EMBL/GenBank/DDBJ databases">
        <title>Neiella marina sp. nov., isolated from the intestinal content of sea cucumber Apostichopus japonicus.</title>
        <authorList>
            <person name="Bai X."/>
        </authorList>
    </citation>
    <scope>NUCLEOTIDE SEQUENCE</scope>
    <source>
        <strain evidence="1">126</strain>
    </source>
</reference>
<dbReference type="Proteomes" id="UP001166251">
    <property type="component" value="Unassembled WGS sequence"/>
</dbReference>
<comment type="caution">
    <text evidence="1">The sequence shown here is derived from an EMBL/GenBank/DDBJ whole genome shotgun (WGS) entry which is preliminary data.</text>
</comment>
<dbReference type="GO" id="GO:0016874">
    <property type="term" value="F:ligase activity"/>
    <property type="evidence" value="ECO:0007669"/>
    <property type="project" value="UniProtKB-KW"/>
</dbReference>
<dbReference type="EMBL" id="JAHZSS010000011">
    <property type="protein sequence ID" value="MBW8191462.1"/>
    <property type="molecule type" value="Genomic_DNA"/>
</dbReference>
<dbReference type="InterPro" id="IPR016602">
    <property type="entry name" value="UCP012666"/>
</dbReference>
<name>A0ABS7EGI7_9GAMM</name>
<dbReference type="SUPFAM" id="SSF55931">
    <property type="entry name" value="Glutamine synthetase/guanido kinase"/>
    <property type="match status" value="1"/>
</dbReference>
<dbReference type="InterPro" id="IPR014746">
    <property type="entry name" value="Gln_synth/guanido_kin_cat_dom"/>
</dbReference>
<keyword evidence="1" id="KW-0436">Ligase</keyword>